<keyword evidence="12" id="KW-1185">Reference proteome</keyword>
<dbReference type="GO" id="GO:0006891">
    <property type="term" value="P:intra-Golgi vesicle-mediated transport"/>
    <property type="evidence" value="ECO:0007669"/>
    <property type="project" value="TreeGrafter"/>
</dbReference>
<dbReference type="InterPro" id="IPR006822">
    <property type="entry name" value="Coatomer_esu"/>
</dbReference>
<keyword evidence="4" id="KW-0813">Transport</keyword>
<dbReference type="PANTHER" id="PTHR10805">
    <property type="entry name" value="COATOMER SUBUNIT EPSILON"/>
    <property type="match status" value="1"/>
</dbReference>
<evidence type="ECO:0000313" key="12">
    <source>
        <dbReference type="Proteomes" id="UP001219567"/>
    </source>
</evidence>
<sequence>MSMDSVTFEIQSLFYQNAFEGCIILAKEHAPNGAVDEESLIRLVYAARAAVALHDFAQARQLLGDEADSPVAMSVLLLADYLEAAQTDMDDATNMLEPLHSLLEVAEPGELASEIVRYNVSLALYNSGDSTSALECLNVTGAGTSHELECVALGVHILLAIHRPDLAEKEYLAARSWGNDSLLIQFMEAWIGLIRGGRSTQQAYYVYDELSQSSSVAGTPNIVPTLVGRAAANAALGNSAKALADLEDAATFHPENSLIVENRAAISALDRSTSQETVDAHDRYAVPTNISALQLSAPNTTLGTDYALKKAELEQAIAGMA</sequence>
<name>A0AAJ5YSZ3_9BASI</name>
<keyword evidence="6" id="KW-0931">ER-Golgi transport</keyword>
<evidence type="ECO:0000256" key="8">
    <source>
        <dbReference type="ARBA" id="ARBA00023034"/>
    </source>
</evidence>
<dbReference type="PANTHER" id="PTHR10805:SF0">
    <property type="entry name" value="COATOMER SUBUNIT EPSILON"/>
    <property type="match status" value="1"/>
</dbReference>
<organism evidence="11 12">
    <name type="scientific">Malassezia yamatoensis</name>
    <dbReference type="NCBI Taxonomy" id="253288"/>
    <lineage>
        <taxon>Eukaryota</taxon>
        <taxon>Fungi</taxon>
        <taxon>Dikarya</taxon>
        <taxon>Basidiomycota</taxon>
        <taxon>Ustilaginomycotina</taxon>
        <taxon>Malasseziomycetes</taxon>
        <taxon>Malasseziales</taxon>
        <taxon>Malasseziaceae</taxon>
        <taxon>Malassezia</taxon>
    </lineage>
</organism>
<dbReference type="EMBL" id="CP119943">
    <property type="protein sequence ID" value="WFC98226.1"/>
    <property type="molecule type" value="Genomic_DNA"/>
</dbReference>
<evidence type="ECO:0000256" key="4">
    <source>
        <dbReference type="ARBA" id="ARBA00022448"/>
    </source>
</evidence>
<proteinExistence type="inferred from homology"/>
<dbReference type="GO" id="GO:0000139">
    <property type="term" value="C:Golgi membrane"/>
    <property type="evidence" value="ECO:0007669"/>
    <property type="project" value="UniProtKB-SubCell"/>
</dbReference>
<dbReference type="GO" id="GO:0015031">
    <property type="term" value="P:protein transport"/>
    <property type="evidence" value="ECO:0007669"/>
    <property type="project" value="UniProtKB-KW"/>
</dbReference>
<evidence type="ECO:0000256" key="3">
    <source>
        <dbReference type="ARBA" id="ARBA00008827"/>
    </source>
</evidence>
<evidence type="ECO:0000256" key="6">
    <source>
        <dbReference type="ARBA" id="ARBA00022892"/>
    </source>
</evidence>
<evidence type="ECO:0000313" key="11">
    <source>
        <dbReference type="EMBL" id="WFC98226.1"/>
    </source>
</evidence>
<keyword evidence="9" id="KW-0472">Membrane</keyword>
<dbReference type="GO" id="GO:0006890">
    <property type="term" value="P:retrograde vesicle-mediated transport, Golgi to endoplasmic reticulum"/>
    <property type="evidence" value="ECO:0007669"/>
    <property type="project" value="InterPro"/>
</dbReference>
<evidence type="ECO:0000256" key="2">
    <source>
        <dbReference type="ARBA" id="ARBA00004347"/>
    </source>
</evidence>
<dbReference type="GO" id="GO:0005198">
    <property type="term" value="F:structural molecule activity"/>
    <property type="evidence" value="ECO:0007669"/>
    <property type="project" value="InterPro"/>
</dbReference>
<gene>
    <name evidence="11" type="ORF">MYAM1_000951</name>
</gene>
<dbReference type="InterPro" id="IPR011990">
    <property type="entry name" value="TPR-like_helical_dom_sf"/>
</dbReference>
<evidence type="ECO:0000256" key="9">
    <source>
        <dbReference type="ARBA" id="ARBA00023136"/>
    </source>
</evidence>
<dbReference type="GO" id="GO:0006888">
    <property type="term" value="P:endoplasmic reticulum to Golgi vesicle-mediated transport"/>
    <property type="evidence" value="ECO:0007669"/>
    <property type="project" value="TreeGrafter"/>
</dbReference>
<dbReference type="AlphaFoldDB" id="A0AAJ5YSZ3"/>
<accession>A0AAJ5YSZ3</accession>
<keyword evidence="8" id="KW-0333">Golgi apparatus</keyword>
<dbReference type="GO" id="GO:0030126">
    <property type="term" value="C:COPI vesicle coat"/>
    <property type="evidence" value="ECO:0007669"/>
    <property type="project" value="TreeGrafter"/>
</dbReference>
<keyword evidence="7" id="KW-0653">Protein transport</keyword>
<comment type="similarity">
    <text evidence="3">Belongs to the COPE family.</text>
</comment>
<evidence type="ECO:0000256" key="1">
    <source>
        <dbReference type="ARBA" id="ARBA00004255"/>
    </source>
</evidence>
<comment type="subcellular location">
    <subcellularLocation>
        <location evidence="2">Cytoplasmic vesicle</location>
        <location evidence="2">COPI-coated vesicle membrane</location>
        <topology evidence="2">Peripheral membrane protein</topology>
        <orientation evidence="2">Cytoplasmic side</orientation>
    </subcellularLocation>
    <subcellularLocation>
        <location evidence="1">Golgi apparatus membrane</location>
        <topology evidence="1">Peripheral membrane protein</topology>
        <orientation evidence="1">Cytoplasmic side</orientation>
    </subcellularLocation>
</comment>
<protein>
    <recommendedName>
        <fullName evidence="13">Coatomer subunit epsilon</fullName>
    </recommendedName>
</protein>
<dbReference type="Proteomes" id="UP001219567">
    <property type="component" value="Chromosome 1"/>
</dbReference>
<evidence type="ECO:0000256" key="7">
    <source>
        <dbReference type="ARBA" id="ARBA00022927"/>
    </source>
</evidence>
<evidence type="ECO:0008006" key="13">
    <source>
        <dbReference type="Google" id="ProtNLM"/>
    </source>
</evidence>
<keyword evidence="10" id="KW-0968">Cytoplasmic vesicle</keyword>
<reference evidence="11 12" key="1">
    <citation type="submission" date="2023-03" db="EMBL/GenBank/DDBJ databases">
        <title>Mating type loci evolution in Malassezia.</title>
        <authorList>
            <person name="Coelho M.A."/>
        </authorList>
    </citation>
    <scope>NUCLEOTIDE SEQUENCE [LARGE SCALE GENOMIC DNA]</scope>
    <source>
        <strain evidence="11 12">CBS 9725</strain>
    </source>
</reference>
<dbReference type="Gene3D" id="1.25.40.10">
    <property type="entry name" value="Tetratricopeptide repeat domain"/>
    <property type="match status" value="1"/>
</dbReference>
<dbReference type="SUPFAM" id="SSF48452">
    <property type="entry name" value="TPR-like"/>
    <property type="match status" value="1"/>
</dbReference>
<keyword evidence="5" id="KW-0963">Cytoplasm</keyword>
<evidence type="ECO:0000256" key="5">
    <source>
        <dbReference type="ARBA" id="ARBA00022490"/>
    </source>
</evidence>
<dbReference type="Pfam" id="PF04733">
    <property type="entry name" value="Coatomer_E"/>
    <property type="match status" value="1"/>
</dbReference>
<evidence type="ECO:0000256" key="10">
    <source>
        <dbReference type="ARBA" id="ARBA00023329"/>
    </source>
</evidence>